<feature type="binding site" evidence="9">
    <location>
        <position position="21"/>
    </location>
    <ligand>
        <name>NADPH</name>
        <dbReference type="ChEBI" id="CHEBI:57783"/>
    </ligand>
</feature>
<comment type="similarity">
    <text evidence="2 9">Belongs to the DXR family.</text>
</comment>
<keyword evidence="5 9" id="KW-0560">Oxidoreductase</keyword>
<comment type="function">
    <text evidence="9">Catalyzes the NADPH-dependent rearrangement and reduction of 1-deoxy-D-xylulose-5-phosphate (DXP) to 2-C-methyl-D-erythritol 4-phosphate (MEP).</text>
</comment>
<keyword evidence="14" id="KW-1185">Reference proteome</keyword>
<dbReference type="PIRSF" id="PIRSF006205">
    <property type="entry name" value="Dxp_reductismrs"/>
    <property type="match status" value="1"/>
</dbReference>
<comment type="caution">
    <text evidence="9">Lacks conserved residue(s) required for the propagation of feature annotation.</text>
</comment>
<gene>
    <name evidence="9" type="primary">dxr</name>
    <name evidence="13" type="ORF">MuYL_2599</name>
</gene>
<dbReference type="GO" id="GO:0016853">
    <property type="term" value="F:isomerase activity"/>
    <property type="evidence" value="ECO:0007669"/>
    <property type="project" value="UniProtKB-KW"/>
</dbReference>
<dbReference type="GO" id="GO:0030145">
    <property type="term" value="F:manganese ion binding"/>
    <property type="evidence" value="ECO:0007669"/>
    <property type="project" value="TreeGrafter"/>
</dbReference>
<dbReference type="InterPro" id="IPR003821">
    <property type="entry name" value="DXP_reductoisomerase"/>
</dbReference>
<feature type="binding site" evidence="9">
    <location>
        <position position="230"/>
    </location>
    <ligand>
        <name>1-deoxy-D-xylulose 5-phosphate</name>
        <dbReference type="ChEBI" id="CHEBI:57792"/>
    </ligand>
</feature>
<evidence type="ECO:0000313" key="14">
    <source>
        <dbReference type="Proteomes" id="UP000215002"/>
    </source>
</evidence>
<dbReference type="NCBIfam" id="TIGR00243">
    <property type="entry name" value="Dxr"/>
    <property type="match status" value="1"/>
</dbReference>
<feature type="binding site" evidence="9">
    <location>
        <position position="226"/>
    </location>
    <ligand>
        <name>1-deoxy-D-xylulose 5-phosphate</name>
        <dbReference type="ChEBI" id="CHEBI:57792"/>
    </ligand>
</feature>
<reference evidence="13 14" key="1">
    <citation type="submission" date="2017-08" db="EMBL/GenBank/DDBJ databases">
        <title>Complete genome sequence of Mucilaginibacter sp. strain BJC16-A31.</title>
        <authorList>
            <consortium name="Henan University of Science and Technology"/>
            <person name="You X."/>
        </authorList>
    </citation>
    <scope>NUCLEOTIDE SEQUENCE [LARGE SCALE GENOMIC DNA]</scope>
    <source>
        <strain evidence="13 14">BJC16-A31</strain>
    </source>
</reference>
<feature type="binding site" evidence="9">
    <location>
        <position position="161"/>
    </location>
    <ligand>
        <name>Mn(2+)</name>
        <dbReference type="ChEBI" id="CHEBI:29035"/>
    </ligand>
</feature>
<feature type="domain" description="1-deoxy-D-xylulose 5-phosphate reductoisomerase N-terminal" evidence="10">
    <location>
        <begin position="15"/>
        <end position="141"/>
    </location>
</feature>
<proteinExistence type="inferred from homology"/>
<dbReference type="HAMAP" id="MF_00183">
    <property type="entry name" value="DXP_reductoisom"/>
    <property type="match status" value="1"/>
</dbReference>
<dbReference type="RefSeq" id="WP_245845511.1">
    <property type="nucleotide sequence ID" value="NZ_CP022743.1"/>
</dbReference>
<evidence type="ECO:0000256" key="3">
    <source>
        <dbReference type="ARBA" id="ARBA00022723"/>
    </source>
</evidence>
<evidence type="ECO:0000256" key="1">
    <source>
        <dbReference type="ARBA" id="ARBA00005094"/>
    </source>
</evidence>
<dbReference type="PANTHER" id="PTHR30525:SF0">
    <property type="entry name" value="1-DEOXY-D-XYLULOSE 5-PHOSPHATE REDUCTOISOMERASE, CHLOROPLASTIC"/>
    <property type="match status" value="1"/>
</dbReference>
<evidence type="ECO:0000313" key="13">
    <source>
        <dbReference type="EMBL" id="ASU34486.1"/>
    </source>
</evidence>
<feature type="binding site" evidence="9">
    <location>
        <position position="159"/>
    </location>
    <ligand>
        <name>Mn(2+)</name>
        <dbReference type="ChEBI" id="CHEBI:29035"/>
    </ligand>
</feature>
<dbReference type="GO" id="GO:0051484">
    <property type="term" value="P:isopentenyl diphosphate biosynthetic process, methylerythritol 4-phosphate pathway involved in terpenoid biosynthetic process"/>
    <property type="evidence" value="ECO:0007669"/>
    <property type="project" value="UniProtKB-ARBA"/>
</dbReference>
<dbReference type="GO" id="GO:0030604">
    <property type="term" value="F:1-deoxy-D-xylulose-5-phosphate reductoisomerase activity"/>
    <property type="evidence" value="ECO:0007669"/>
    <property type="project" value="UniProtKB-UniRule"/>
</dbReference>
<accession>A0A223NXD6</accession>
<comment type="pathway">
    <text evidence="1 9">Isoprenoid biosynthesis; isopentenyl diphosphate biosynthesis via DXP pathway; isopentenyl diphosphate from 1-deoxy-D-xylulose 5-phosphate: step 1/6.</text>
</comment>
<feature type="binding site" evidence="9">
    <location>
        <position position="160"/>
    </location>
    <ligand>
        <name>1-deoxy-D-xylulose 5-phosphate</name>
        <dbReference type="ChEBI" id="CHEBI:57792"/>
    </ligand>
</feature>
<protein>
    <recommendedName>
        <fullName evidence="9">1-deoxy-D-xylulose 5-phosphate reductoisomerase</fullName>
        <shortName evidence="9">DXP reductoisomerase</shortName>
        <ecNumber evidence="9">1.1.1.267</ecNumber>
    </recommendedName>
    <alternativeName>
        <fullName evidence="9">1-deoxyxylulose-5-phosphate reductoisomerase</fullName>
    </alternativeName>
    <alternativeName>
        <fullName evidence="9">2-C-methyl-D-erythritol 4-phosphate synthase</fullName>
    </alternativeName>
</protein>
<feature type="binding site" evidence="9">
    <location>
        <position position="214"/>
    </location>
    <ligand>
        <name>NADPH</name>
        <dbReference type="ChEBI" id="CHEBI:57783"/>
    </ligand>
</feature>
<feature type="binding site" evidence="9">
    <location>
        <position position="208"/>
    </location>
    <ligand>
        <name>1-deoxy-D-xylulose 5-phosphate</name>
        <dbReference type="ChEBI" id="CHEBI:57792"/>
    </ligand>
</feature>
<keyword evidence="6 9" id="KW-0464">Manganese</keyword>
<keyword evidence="7 9" id="KW-0414">Isoprene biosynthesis</keyword>
<feature type="binding site" evidence="9">
    <location>
        <position position="185"/>
    </location>
    <ligand>
        <name>1-deoxy-D-xylulose 5-phosphate</name>
        <dbReference type="ChEBI" id="CHEBI:57792"/>
    </ligand>
</feature>
<dbReference type="UniPathway" id="UPA00056">
    <property type="reaction ID" value="UER00092"/>
</dbReference>
<evidence type="ECO:0000259" key="11">
    <source>
        <dbReference type="Pfam" id="PF08436"/>
    </source>
</evidence>
<dbReference type="NCBIfam" id="NF009114">
    <property type="entry name" value="PRK12464.1"/>
    <property type="match status" value="1"/>
</dbReference>
<evidence type="ECO:0000256" key="2">
    <source>
        <dbReference type="ARBA" id="ARBA00006825"/>
    </source>
</evidence>
<evidence type="ECO:0000256" key="6">
    <source>
        <dbReference type="ARBA" id="ARBA00023211"/>
    </source>
</evidence>
<dbReference type="SUPFAM" id="SSF69055">
    <property type="entry name" value="1-deoxy-D-xylulose-5-phosphate reductoisomerase, C-terminal domain"/>
    <property type="match status" value="1"/>
</dbReference>
<feature type="binding site" evidence="9">
    <location>
        <position position="23"/>
    </location>
    <ligand>
        <name>NADPH</name>
        <dbReference type="ChEBI" id="CHEBI:57783"/>
    </ligand>
</feature>
<feature type="binding site" evidence="9">
    <location>
        <position position="24"/>
    </location>
    <ligand>
        <name>NADPH</name>
        <dbReference type="ChEBI" id="CHEBI:57783"/>
    </ligand>
</feature>
<keyword evidence="4 9" id="KW-0521">NADP</keyword>
<evidence type="ECO:0000256" key="9">
    <source>
        <dbReference type="HAMAP-Rule" id="MF_00183"/>
    </source>
</evidence>
<evidence type="ECO:0000256" key="5">
    <source>
        <dbReference type="ARBA" id="ARBA00023002"/>
    </source>
</evidence>
<dbReference type="Gene3D" id="3.40.50.720">
    <property type="entry name" value="NAD(P)-binding Rossmann-like Domain"/>
    <property type="match status" value="1"/>
</dbReference>
<dbReference type="Gene3D" id="1.10.1740.10">
    <property type="match status" value="1"/>
</dbReference>
<keyword evidence="13" id="KW-0413">Isomerase</keyword>
<feature type="binding site" evidence="9">
    <location>
        <position position="227"/>
    </location>
    <ligand>
        <name>1-deoxy-D-xylulose 5-phosphate</name>
        <dbReference type="ChEBI" id="CHEBI:57792"/>
    </ligand>
</feature>
<evidence type="ECO:0000259" key="12">
    <source>
        <dbReference type="Pfam" id="PF13288"/>
    </source>
</evidence>
<feature type="binding site" evidence="9">
    <location>
        <position position="135"/>
    </location>
    <ligand>
        <name>NADPH</name>
        <dbReference type="ChEBI" id="CHEBI:57783"/>
    </ligand>
</feature>
<keyword evidence="3 9" id="KW-0479">Metal-binding</keyword>
<organism evidence="13 14">
    <name type="scientific">Mucilaginibacter xinganensis</name>
    <dbReference type="NCBI Taxonomy" id="1234841"/>
    <lineage>
        <taxon>Bacteria</taxon>
        <taxon>Pseudomonadati</taxon>
        <taxon>Bacteroidota</taxon>
        <taxon>Sphingobacteriia</taxon>
        <taxon>Sphingobacteriales</taxon>
        <taxon>Sphingobacteriaceae</taxon>
        <taxon>Mucilaginibacter</taxon>
    </lineage>
</organism>
<feature type="domain" description="DXP reductoisomerase C-terminal" evidence="12">
    <location>
        <begin position="270"/>
        <end position="385"/>
    </location>
</feature>
<evidence type="ECO:0000259" key="10">
    <source>
        <dbReference type="Pfam" id="PF02670"/>
    </source>
</evidence>
<feature type="binding site" evidence="9">
    <location>
        <position position="133"/>
    </location>
    <ligand>
        <name>NADPH</name>
        <dbReference type="ChEBI" id="CHEBI:57783"/>
    </ligand>
</feature>
<dbReference type="SUPFAM" id="SSF51735">
    <property type="entry name" value="NAD(P)-binding Rossmann-fold domains"/>
    <property type="match status" value="1"/>
</dbReference>
<evidence type="ECO:0000256" key="7">
    <source>
        <dbReference type="ARBA" id="ARBA00023229"/>
    </source>
</evidence>
<dbReference type="InterPro" id="IPR013644">
    <property type="entry name" value="DXP_reductoisomerase_C"/>
</dbReference>
<dbReference type="Pfam" id="PF13288">
    <property type="entry name" value="DXPR_C"/>
    <property type="match status" value="1"/>
</dbReference>
<dbReference type="InterPro" id="IPR026877">
    <property type="entry name" value="DXPR_C"/>
</dbReference>
<dbReference type="GO" id="GO:0070402">
    <property type="term" value="F:NADPH binding"/>
    <property type="evidence" value="ECO:0007669"/>
    <property type="project" value="InterPro"/>
</dbReference>
<name>A0A223NXD6_9SPHI</name>
<sequence length="402" mass="44059">MNSNTTIGQSNYKNIAILGSTGSIGTQSLEVIGNNPELFRAYLLTAQSNADLLIAQALQFNPAYVVICDKSKYQYVKDALAATSVKVLAGIEAIIDTVTDPEINTVITAMVGFAGLEPTIAGIKAGKDIALANKETLVVAGELVTGLAKKHGIKILPVDSEHSAIFQCLAGEQDNKIEKIILTASGGPFRNRSLSFLEHVTREDALKHPNWVMGAKITIDSASLMNKGLEVIEAKWLFDLEAGQIDVIVHPQSIIHSMVQFRDGSIKAQMGLPDMKLPIQYALTYPNRVQNNFKRFDFTNYPNLTFEKPDLVTFRNLDLAFQALKKGGNMPCIINAANEVAVAGFLSNSIGFLAMSKVIEECMQHIAFKNSPDLEDYLNTDKETRIFAQNLIHQMPLKALQF</sequence>
<feature type="domain" description="1-deoxy-D-xylulose 5-phosphate reductoisomerase C-terminal" evidence="11">
    <location>
        <begin position="155"/>
        <end position="238"/>
    </location>
</feature>
<dbReference type="InterPro" id="IPR013512">
    <property type="entry name" value="DXP_reductoisomerase_N"/>
</dbReference>
<feature type="binding site" evidence="9">
    <location>
        <position position="134"/>
    </location>
    <ligand>
        <name>1-deoxy-D-xylulose 5-phosphate</name>
        <dbReference type="ChEBI" id="CHEBI:57792"/>
    </ligand>
</feature>
<feature type="binding site" evidence="9">
    <location>
        <position position="49"/>
    </location>
    <ligand>
        <name>NADPH</name>
        <dbReference type="ChEBI" id="CHEBI:57783"/>
    </ligand>
</feature>
<dbReference type="InterPro" id="IPR036291">
    <property type="entry name" value="NAD(P)-bd_dom_sf"/>
</dbReference>
<keyword evidence="9" id="KW-0460">Magnesium</keyword>
<dbReference type="Pfam" id="PF02670">
    <property type="entry name" value="DXP_reductoisom"/>
    <property type="match status" value="1"/>
</dbReference>
<dbReference type="InterPro" id="IPR036169">
    <property type="entry name" value="DXPR_C_sf"/>
</dbReference>
<dbReference type="AlphaFoldDB" id="A0A223NXD6"/>
<evidence type="ECO:0000256" key="8">
    <source>
        <dbReference type="ARBA" id="ARBA00048543"/>
    </source>
</evidence>
<dbReference type="KEGG" id="muc:MuYL_2599"/>
<dbReference type="PANTHER" id="PTHR30525">
    <property type="entry name" value="1-DEOXY-D-XYLULOSE 5-PHOSPHATE REDUCTOISOMERASE"/>
    <property type="match status" value="1"/>
</dbReference>
<dbReference type="EC" id="1.1.1.267" evidence="9"/>
<feature type="binding site" evidence="9">
    <location>
        <position position="221"/>
    </location>
    <ligand>
        <name>1-deoxy-D-xylulose 5-phosphate</name>
        <dbReference type="ChEBI" id="CHEBI:57792"/>
    </ligand>
</feature>
<dbReference type="FunFam" id="3.40.50.720:FF:000045">
    <property type="entry name" value="1-deoxy-D-xylulose 5-phosphate reductoisomerase"/>
    <property type="match status" value="1"/>
</dbReference>
<dbReference type="Pfam" id="PF08436">
    <property type="entry name" value="DXP_redisom_C"/>
    <property type="match status" value="1"/>
</dbReference>
<dbReference type="EMBL" id="CP022743">
    <property type="protein sequence ID" value="ASU34486.1"/>
    <property type="molecule type" value="Genomic_DNA"/>
</dbReference>
<feature type="binding site" evidence="9">
    <location>
        <position position="230"/>
    </location>
    <ligand>
        <name>Mn(2+)</name>
        <dbReference type="ChEBI" id="CHEBI:29035"/>
    </ligand>
</feature>
<comment type="catalytic activity">
    <reaction evidence="8">
        <text>2-C-methyl-D-erythritol 4-phosphate + NADP(+) = 1-deoxy-D-xylulose 5-phosphate + NADPH + H(+)</text>
        <dbReference type="Rhea" id="RHEA:13717"/>
        <dbReference type="ChEBI" id="CHEBI:15378"/>
        <dbReference type="ChEBI" id="CHEBI:57783"/>
        <dbReference type="ChEBI" id="CHEBI:57792"/>
        <dbReference type="ChEBI" id="CHEBI:58262"/>
        <dbReference type="ChEBI" id="CHEBI:58349"/>
        <dbReference type="EC" id="1.1.1.267"/>
    </reaction>
    <physiologicalReaction direction="right-to-left" evidence="8">
        <dbReference type="Rhea" id="RHEA:13719"/>
    </physiologicalReaction>
</comment>
<dbReference type="SUPFAM" id="SSF55347">
    <property type="entry name" value="Glyceraldehyde-3-phosphate dehydrogenase-like, C-terminal domain"/>
    <property type="match status" value="1"/>
</dbReference>
<dbReference type="Proteomes" id="UP000215002">
    <property type="component" value="Chromosome"/>
</dbReference>
<comment type="cofactor">
    <cofactor evidence="9">
        <name>Mg(2+)</name>
        <dbReference type="ChEBI" id="CHEBI:18420"/>
    </cofactor>
    <cofactor evidence="9">
        <name>Mn(2+)</name>
        <dbReference type="ChEBI" id="CHEBI:29035"/>
    </cofactor>
</comment>
<evidence type="ECO:0000256" key="4">
    <source>
        <dbReference type="ARBA" id="ARBA00022857"/>
    </source>
</evidence>
<feature type="binding site" evidence="9">
    <location>
        <position position="22"/>
    </location>
    <ligand>
        <name>NADPH</name>
        <dbReference type="ChEBI" id="CHEBI:57783"/>
    </ligand>
</feature>
<feature type="binding site" evidence="9">
    <location>
        <position position="161"/>
    </location>
    <ligand>
        <name>1-deoxy-D-xylulose 5-phosphate</name>
        <dbReference type="ChEBI" id="CHEBI:57792"/>
    </ligand>
</feature>